<dbReference type="Pfam" id="PF02873">
    <property type="entry name" value="MurB_C"/>
    <property type="match status" value="1"/>
</dbReference>
<comment type="cofactor">
    <cofactor evidence="1 19">
        <name>FAD</name>
        <dbReference type="ChEBI" id="CHEBI:57692"/>
    </cofactor>
</comment>
<evidence type="ECO:0000256" key="2">
    <source>
        <dbReference type="ARBA" id="ARBA00003921"/>
    </source>
</evidence>
<dbReference type="InterPro" id="IPR036635">
    <property type="entry name" value="MurB_C_sf"/>
</dbReference>
<keyword evidence="16 19" id="KW-0961">Cell wall biogenesis/degradation</keyword>
<comment type="caution">
    <text evidence="19">Lacks conserved residue(s) required for the propagation of feature annotation.</text>
</comment>
<evidence type="ECO:0000256" key="12">
    <source>
        <dbReference type="ARBA" id="ARBA00022960"/>
    </source>
</evidence>
<name>A0A7W8G8X7_9SPIR</name>
<evidence type="ECO:0000256" key="1">
    <source>
        <dbReference type="ARBA" id="ARBA00001974"/>
    </source>
</evidence>
<dbReference type="PANTHER" id="PTHR21071">
    <property type="entry name" value="UDP-N-ACETYLENOLPYRUVOYLGLUCOSAMINE REDUCTASE"/>
    <property type="match status" value="1"/>
</dbReference>
<evidence type="ECO:0000256" key="5">
    <source>
        <dbReference type="ARBA" id="ARBA00012518"/>
    </source>
</evidence>
<dbReference type="Gene3D" id="3.30.465.10">
    <property type="match status" value="1"/>
</dbReference>
<feature type="domain" description="FAD-binding PCMH-type" evidence="20">
    <location>
        <begin position="34"/>
        <end position="241"/>
    </location>
</feature>
<evidence type="ECO:0000256" key="15">
    <source>
        <dbReference type="ARBA" id="ARBA00023306"/>
    </source>
</evidence>
<evidence type="ECO:0000256" key="11">
    <source>
        <dbReference type="ARBA" id="ARBA00022857"/>
    </source>
</evidence>
<evidence type="ECO:0000313" key="22">
    <source>
        <dbReference type="Proteomes" id="UP000518887"/>
    </source>
</evidence>
<keyword evidence="15 19" id="KW-0131">Cell cycle</keyword>
<dbReference type="EC" id="1.3.1.98" evidence="5 19"/>
<comment type="function">
    <text evidence="2 19">Cell wall formation.</text>
</comment>
<dbReference type="InterPro" id="IPR006094">
    <property type="entry name" value="Oxid_FAD_bind_N"/>
</dbReference>
<dbReference type="SUPFAM" id="SSF56194">
    <property type="entry name" value="Uridine diphospho-N-Acetylenolpyruvylglucosamine reductase, MurB, C-terminal domain"/>
    <property type="match status" value="1"/>
</dbReference>
<evidence type="ECO:0000256" key="8">
    <source>
        <dbReference type="ARBA" id="ARBA00022618"/>
    </source>
</evidence>
<dbReference type="GO" id="GO:0005829">
    <property type="term" value="C:cytosol"/>
    <property type="evidence" value="ECO:0007669"/>
    <property type="project" value="TreeGrafter"/>
</dbReference>
<keyword evidence="22" id="KW-1185">Reference proteome</keyword>
<keyword evidence="10 19" id="KW-0274">FAD</keyword>
<accession>A0A7W8G8X7</accession>
<dbReference type="Pfam" id="PF01565">
    <property type="entry name" value="FAD_binding_4"/>
    <property type="match status" value="1"/>
</dbReference>
<keyword evidence="9 19" id="KW-0285">Flavoprotein</keyword>
<dbReference type="InterPro" id="IPR016167">
    <property type="entry name" value="FAD-bd_PCMH_sub1"/>
</dbReference>
<keyword evidence="12 19" id="KW-0133">Cell shape</keyword>
<dbReference type="GO" id="GO:0071555">
    <property type="term" value="P:cell wall organization"/>
    <property type="evidence" value="ECO:0007669"/>
    <property type="project" value="UniProtKB-KW"/>
</dbReference>
<dbReference type="Gene3D" id="3.30.43.10">
    <property type="entry name" value="Uridine Diphospho-n-acetylenolpyruvylglucosamine Reductase, domain 2"/>
    <property type="match status" value="1"/>
</dbReference>
<dbReference type="InterPro" id="IPR003170">
    <property type="entry name" value="MurB"/>
</dbReference>
<dbReference type="InterPro" id="IPR011601">
    <property type="entry name" value="MurB_C"/>
</dbReference>
<evidence type="ECO:0000256" key="3">
    <source>
        <dbReference type="ARBA" id="ARBA00004496"/>
    </source>
</evidence>
<dbReference type="GO" id="GO:0008360">
    <property type="term" value="P:regulation of cell shape"/>
    <property type="evidence" value="ECO:0007669"/>
    <property type="project" value="UniProtKB-KW"/>
</dbReference>
<evidence type="ECO:0000256" key="9">
    <source>
        <dbReference type="ARBA" id="ARBA00022630"/>
    </source>
</evidence>
<keyword evidence="11 19" id="KW-0521">NADP</keyword>
<evidence type="ECO:0000256" key="7">
    <source>
        <dbReference type="ARBA" id="ARBA00022490"/>
    </source>
</evidence>
<comment type="subcellular location">
    <subcellularLocation>
        <location evidence="3 19">Cytoplasm</location>
    </subcellularLocation>
</comment>
<dbReference type="UniPathway" id="UPA00219"/>
<organism evidence="21 22">
    <name type="scientific">Treponema ruminis</name>
    <dbReference type="NCBI Taxonomy" id="744515"/>
    <lineage>
        <taxon>Bacteria</taxon>
        <taxon>Pseudomonadati</taxon>
        <taxon>Spirochaetota</taxon>
        <taxon>Spirochaetia</taxon>
        <taxon>Spirochaetales</taxon>
        <taxon>Treponemataceae</taxon>
        <taxon>Treponema</taxon>
    </lineage>
</organism>
<keyword evidence="14 19" id="KW-0560">Oxidoreductase</keyword>
<evidence type="ECO:0000256" key="4">
    <source>
        <dbReference type="ARBA" id="ARBA00004752"/>
    </source>
</evidence>
<dbReference type="InterPro" id="IPR016166">
    <property type="entry name" value="FAD-bd_PCMH"/>
</dbReference>
<dbReference type="GO" id="GO:0071949">
    <property type="term" value="F:FAD binding"/>
    <property type="evidence" value="ECO:0007669"/>
    <property type="project" value="InterPro"/>
</dbReference>
<keyword evidence="7 19" id="KW-0963">Cytoplasm</keyword>
<dbReference type="GO" id="GO:0051301">
    <property type="term" value="P:cell division"/>
    <property type="evidence" value="ECO:0007669"/>
    <property type="project" value="UniProtKB-KW"/>
</dbReference>
<dbReference type="SUPFAM" id="SSF56176">
    <property type="entry name" value="FAD-binding/transporter-associated domain-like"/>
    <property type="match status" value="1"/>
</dbReference>
<comment type="catalytic activity">
    <reaction evidence="18 19">
        <text>UDP-N-acetyl-alpha-D-muramate + NADP(+) = UDP-N-acetyl-3-O-(1-carboxyvinyl)-alpha-D-glucosamine + NADPH + H(+)</text>
        <dbReference type="Rhea" id="RHEA:12248"/>
        <dbReference type="ChEBI" id="CHEBI:15378"/>
        <dbReference type="ChEBI" id="CHEBI:57783"/>
        <dbReference type="ChEBI" id="CHEBI:58349"/>
        <dbReference type="ChEBI" id="CHEBI:68483"/>
        <dbReference type="ChEBI" id="CHEBI:70757"/>
        <dbReference type="EC" id="1.3.1.98"/>
    </reaction>
</comment>
<evidence type="ECO:0000256" key="6">
    <source>
        <dbReference type="ARBA" id="ARBA00015188"/>
    </source>
</evidence>
<evidence type="ECO:0000256" key="13">
    <source>
        <dbReference type="ARBA" id="ARBA00022984"/>
    </source>
</evidence>
<keyword evidence="8 19" id="KW-0132">Cell division</keyword>
<dbReference type="PROSITE" id="PS51387">
    <property type="entry name" value="FAD_PCMH"/>
    <property type="match status" value="1"/>
</dbReference>
<dbReference type="PANTHER" id="PTHR21071:SF4">
    <property type="entry name" value="UDP-N-ACETYLENOLPYRUVOYLGLUCOSAMINE REDUCTASE"/>
    <property type="match status" value="1"/>
</dbReference>
<evidence type="ECO:0000256" key="17">
    <source>
        <dbReference type="ARBA" id="ARBA00031026"/>
    </source>
</evidence>
<dbReference type="InterPro" id="IPR036318">
    <property type="entry name" value="FAD-bd_PCMH-like_sf"/>
</dbReference>
<reference evidence="21 22" key="1">
    <citation type="submission" date="2020-08" db="EMBL/GenBank/DDBJ databases">
        <title>Genomic Encyclopedia of Type Strains, Phase IV (KMG-IV): sequencing the most valuable type-strain genomes for metagenomic binning, comparative biology and taxonomic classification.</title>
        <authorList>
            <person name="Goeker M."/>
        </authorList>
    </citation>
    <scope>NUCLEOTIDE SEQUENCE [LARGE SCALE GENOMIC DNA]</scope>
    <source>
        <strain evidence="21 22">DSM 103462</strain>
    </source>
</reference>
<evidence type="ECO:0000259" key="20">
    <source>
        <dbReference type="PROSITE" id="PS51387"/>
    </source>
</evidence>
<dbReference type="NCBIfam" id="TIGR00179">
    <property type="entry name" value="murB"/>
    <property type="match status" value="1"/>
</dbReference>
<evidence type="ECO:0000256" key="14">
    <source>
        <dbReference type="ARBA" id="ARBA00023002"/>
    </source>
</evidence>
<proteinExistence type="inferred from homology"/>
<evidence type="ECO:0000256" key="10">
    <source>
        <dbReference type="ARBA" id="ARBA00022827"/>
    </source>
</evidence>
<comment type="pathway">
    <text evidence="4 19">Cell wall biogenesis; peptidoglycan biosynthesis.</text>
</comment>
<feature type="active site" evidence="19">
    <location>
        <position position="340"/>
    </location>
</feature>
<dbReference type="Gene3D" id="3.90.78.10">
    <property type="entry name" value="UDP-N-acetylenolpyruvoylglucosamine reductase, C-terminal domain"/>
    <property type="match status" value="1"/>
</dbReference>
<evidence type="ECO:0000256" key="19">
    <source>
        <dbReference type="HAMAP-Rule" id="MF_00037"/>
    </source>
</evidence>
<dbReference type="RefSeq" id="WP_184658944.1">
    <property type="nucleotide sequence ID" value="NZ_CP031518.1"/>
</dbReference>
<protein>
    <recommendedName>
        <fullName evidence="6 19">UDP-N-acetylenolpyruvoylglucosamine reductase</fullName>
        <ecNumber evidence="5 19">1.3.1.98</ecNumber>
    </recommendedName>
    <alternativeName>
        <fullName evidence="17 19">UDP-N-acetylmuramate dehydrogenase</fullName>
    </alternativeName>
</protein>
<feature type="active site" description="Proton donor" evidence="19">
    <location>
        <position position="267"/>
    </location>
</feature>
<dbReference type="HAMAP" id="MF_00037">
    <property type="entry name" value="MurB"/>
    <property type="match status" value="1"/>
</dbReference>
<dbReference type="EMBL" id="JACHFQ010000004">
    <property type="protein sequence ID" value="MBB5226042.1"/>
    <property type="molecule type" value="Genomic_DNA"/>
</dbReference>
<dbReference type="GO" id="GO:0009252">
    <property type="term" value="P:peptidoglycan biosynthetic process"/>
    <property type="evidence" value="ECO:0007669"/>
    <property type="project" value="UniProtKB-UniRule"/>
</dbReference>
<sequence length="346" mass="37265">MNNIEQIEQFFNDSRNFTGAVKINESLASHTTMHVGGPAKIFLEPADSDSLIFALRYFIENDIKFFVLGGGSNVIISDDGLDAVISTRKMNVVKSLTDVSAGPEGVTGGENLHDSKIIELDSGASWGSVISFCKKNDLGGFESFTGLSGTVGGALFMNATCFGLSACDNLISVDYLDLNDMKIRIYEKAASDWGYKRSPFQPGGGVAGYSPQRGERTTECERGGRLSPFIILSAKFTVTNGFDASKSEKCMSDRKEKGHFRSPSAGSAFKNDAANGIIAGKVIDECGLKGFSVGGAQIASWHGNFIINPEQKASASDIRELSDLVKKIVFEKKGIRLENEILFVES</sequence>
<comment type="similarity">
    <text evidence="19">Belongs to the MurB family.</text>
</comment>
<gene>
    <name evidence="19" type="primary">murB</name>
    <name evidence="21" type="ORF">HNP76_001410</name>
</gene>
<evidence type="ECO:0000313" key="21">
    <source>
        <dbReference type="EMBL" id="MBB5226042.1"/>
    </source>
</evidence>
<evidence type="ECO:0000256" key="18">
    <source>
        <dbReference type="ARBA" id="ARBA00048914"/>
    </source>
</evidence>
<dbReference type="Proteomes" id="UP000518887">
    <property type="component" value="Unassembled WGS sequence"/>
</dbReference>
<keyword evidence="13 19" id="KW-0573">Peptidoglycan synthesis</keyword>
<evidence type="ECO:0000256" key="16">
    <source>
        <dbReference type="ARBA" id="ARBA00023316"/>
    </source>
</evidence>
<dbReference type="InterPro" id="IPR016169">
    <property type="entry name" value="FAD-bd_PCMH_sub2"/>
</dbReference>
<dbReference type="AlphaFoldDB" id="A0A7W8G8X7"/>
<dbReference type="GO" id="GO:0008762">
    <property type="term" value="F:UDP-N-acetylmuramate dehydrogenase activity"/>
    <property type="evidence" value="ECO:0007669"/>
    <property type="project" value="UniProtKB-UniRule"/>
</dbReference>
<comment type="caution">
    <text evidence="21">The sequence shown here is derived from an EMBL/GenBank/DDBJ whole genome shotgun (WGS) entry which is preliminary data.</text>
</comment>